<keyword evidence="2" id="KW-1185">Reference proteome</keyword>
<evidence type="ECO:0000313" key="1">
    <source>
        <dbReference type="EMBL" id="UXH38759.1"/>
    </source>
</evidence>
<accession>A0ABY6AJ65</accession>
<organism evidence="1 2">
    <name type="scientific">Pseudomonas promysalinigenes</name>
    <dbReference type="NCBI Taxonomy" id="485898"/>
    <lineage>
        <taxon>Bacteria</taxon>
        <taxon>Pseudomonadati</taxon>
        <taxon>Pseudomonadota</taxon>
        <taxon>Gammaproteobacteria</taxon>
        <taxon>Pseudomonadales</taxon>
        <taxon>Pseudomonadaceae</taxon>
        <taxon>Pseudomonas</taxon>
    </lineage>
</organism>
<protein>
    <submittedName>
        <fullName evidence="1">Uncharacterized protein</fullName>
    </submittedName>
</protein>
<sequence length="129" mass="14286">MDTPLTPELKISEFRERYPKLFSDPSVDAIYCSPGWREILFALCRTLQAHLDRHPEAPQVVVVQVKSKFGELHFFYDGGDAYCRGAVAVAEELSLRTCEQCGSPGQQVPGRWVSTLCSRHDGSGDPGTA</sequence>
<dbReference type="RefSeq" id="WP_261743881.1">
    <property type="nucleotide sequence ID" value="NZ_CP104557.1"/>
</dbReference>
<reference evidence="1" key="1">
    <citation type="submission" date="2022-09" db="EMBL/GenBank/DDBJ databases">
        <title>Complete genome sequence of Pseudomonas promysalinigenes strain RL-WG26, a newly isolated PGPR with the potential for plant salinity stress alleviation.</title>
        <authorList>
            <person name="Ren L."/>
            <person name="Wang G."/>
            <person name="Hu H."/>
        </authorList>
    </citation>
    <scope>NUCLEOTIDE SEQUENCE</scope>
    <source>
        <strain evidence="1">RL-WG26</strain>
    </source>
</reference>
<evidence type="ECO:0000313" key="2">
    <source>
        <dbReference type="Proteomes" id="UP001064504"/>
    </source>
</evidence>
<proteinExistence type="predicted"/>
<dbReference type="Proteomes" id="UP001064504">
    <property type="component" value="Chromosome"/>
</dbReference>
<dbReference type="EMBL" id="CP104557">
    <property type="protein sequence ID" value="UXH38759.1"/>
    <property type="molecule type" value="Genomic_DNA"/>
</dbReference>
<name>A0ABY6AJ65_9PSED</name>
<gene>
    <name evidence="1" type="ORF">N5C08_17515</name>
</gene>